<dbReference type="AlphaFoldDB" id="A0A3N1Y7T5"/>
<evidence type="ECO:0000256" key="1">
    <source>
        <dbReference type="SAM" id="MobiDB-lite"/>
    </source>
</evidence>
<sequence length="97" mass="11178">MSTPFEPRVGDWYRKPNGETFEVVAVDEADETVEIQYFDGDLEEFDFESWYELDLEPIDPPEDWSGPFDDLEPDDLGEDVAGHGPVGDYLDEIDRED</sequence>
<dbReference type="RefSeq" id="WP_123400448.1">
    <property type="nucleotide sequence ID" value="NZ_RJVI01000001.1"/>
</dbReference>
<feature type="compositionally biased region" description="Acidic residues" evidence="1">
    <location>
        <begin position="69"/>
        <end position="78"/>
    </location>
</feature>
<dbReference type="InterPro" id="IPR046651">
    <property type="entry name" value="DUF6763"/>
</dbReference>
<comment type="caution">
    <text evidence="2">The sequence shown here is derived from an EMBL/GenBank/DDBJ whole genome shotgun (WGS) entry which is preliminary data.</text>
</comment>
<gene>
    <name evidence="2" type="ORF">EDC57_0805</name>
</gene>
<reference evidence="2 3" key="1">
    <citation type="submission" date="2018-11" db="EMBL/GenBank/DDBJ databases">
        <title>Genomic Encyclopedia of Type Strains, Phase IV (KMG-IV): sequencing the most valuable type-strain genomes for metagenomic binning, comparative biology and taxonomic classification.</title>
        <authorList>
            <person name="Goeker M."/>
        </authorList>
    </citation>
    <scope>NUCLEOTIDE SEQUENCE [LARGE SCALE GENOMIC DNA]</scope>
    <source>
        <strain evidence="2 3">DSM 100275</strain>
    </source>
</reference>
<dbReference type="Proteomes" id="UP000276634">
    <property type="component" value="Unassembled WGS sequence"/>
</dbReference>
<organism evidence="2 3">
    <name type="scientific">Inmirania thermothiophila</name>
    <dbReference type="NCBI Taxonomy" id="1750597"/>
    <lineage>
        <taxon>Bacteria</taxon>
        <taxon>Pseudomonadati</taxon>
        <taxon>Pseudomonadota</taxon>
        <taxon>Gammaproteobacteria</taxon>
        <taxon>Chromatiales</taxon>
        <taxon>Ectothiorhodospiraceae</taxon>
        <taxon>Inmirania</taxon>
    </lineage>
</organism>
<evidence type="ECO:0000313" key="3">
    <source>
        <dbReference type="Proteomes" id="UP000276634"/>
    </source>
</evidence>
<dbReference type="EMBL" id="RJVI01000001">
    <property type="protein sequence ID" value="ROR34896.1"/>
    <property type="molecule type" value="Genomic_DNA"/>
</dbReference>
<name>A0A3N1Y7T5_9GAMM</name>
<evidence type="ECO:0000313" key="2">
    <source>
        <dbReference type="EMBL" id="ROR34896.1"/>
    </source>
</evidence>
<accession>A0A3N1Y7T5</accession>
<protein>
    <submittedName>
        <fullName evidence="2">Uncharacterized protein</fullName>
    </submittedName>
</protein>
<dbReference type="OrthoDB" id="7062948at2"/>
<feature type="region of interest" description="Disordered" evidence="1">
    <location>
        <begin position="56"/>
        <end position="97"/>
    </location>
</feature>
<proteinExistence type="predicted"/>
<dbReference type="Pfam" id="PF20549">
    <property type="entry name" value="DUF6763"/>
    <property type="match status" value="1"/>
</dbReference>
<keyword evidence="3" id="KW-1185">Reference proteome</keyword>